<proteinExistence type="predicted"/>
<dbReference type="Proteomes" id="UP000292452">
    <property type="component" value="Unassembled WGS sequence"/>
</dbReference>
<evidence type="ECO:0000313" key="4">
    <source>
        <dbReference type="Proteomes" id="UP000292452"/>
    </source>
</evidence>
<protein>
    <submittedName>
        <fullName evidence="3">Uncharacterized protein</fullName>
    </submittedName>
</protein>
<comment type="caution">
    <text evidence="3">The sequence shown here is derived from an EMBL/GenBank/DDBJ whole genome shotgun (WGS) entry which is preliminary data.</text>
</comment>
<name>A0A4Q9HWI6_STRKA</name>
<keyword evidence="2" id="KW-1133">Transmembrane helix</keyword>
<sequence length="74" mass="7668">MTALTTPVKLGGYALILLVVLAGGFGLGRAVGGDGRAGPAPHSRPAEHSQHSQHSQPVLPVQPLRHSQPTEEQS</sequence>
<dbReference type="RefSeq" id="WP_131123125.1">
    <property type="nucleotide sequence ID" value="NZ_SIXH01000076.1"/>
</dbReference>
<organism evidence="3 4">
    <name type="scientific">Streptomyces kasugaensis</name>
    <dbReference type="NCBI Taxonomy" id="1946"/>
    <lineage>
        <taxon>Bacteria</taxon>
        <taxon>Bacillati</taxon>
        <taxon>Actinomycetota</taxon>
        <taxon>Actinomycetes</taxon>
        <taxon>Kitasatosporales</taxon>
        <taxon>Streptomycetaceae</taxon>
        <taxon>Streptomyces</taxon>
    </lineage>
</organism>
<dbReference type="AlphaFoldDB" id="A0A4Q9HWI6"/>
<evidence type="ECO:0000256" key="1">
    <source>
        <dbReference type="SAM" id="MobiDB-lite"/>
    </source>
</evidence>
<evidence type="ECO:0000256" key="2">
    <source>
        <dbReference type="SAM" id="Phobius"/>
    </source>
</evidence>
<gene>
    <name evidence="3" type="ORF">EYS09_11545</name>
</gene>
<reference evidence="3 4" key="1">
    <citation type="submission" date="2019-02" db="EMBL/GenBank/DDBJ databases">
        <title>Draft Genome Sequence of Streptomyces sp. AM-2504, identified by 16S rRNA comparative analysis as a Streptomyces Kasugaensis strain.</title>
        <authorList>
            <person name="Napolioni V."/>
            <person name="Giuliodori A.M."/>
            <person name="Spurio R."/>
            <person name="Fabbretti A."/>
        </authorList>
    </citation>
    <scope>NUCLEOTIDE SEQUENCE [LARGE SCALE GENOMIC DNA]</scope>
    <source>
        <strain evidence="3 4">AM-2504</strain>
    </source>
</reference>
<accession>A0A4Q9HWI6</accession>
<evidence type="ECO:0000313" key="3">
    <source>
        <dbReference type="EMBL" id="TBO59557.1"/>
    </source>
</evidence>
<feature type="region of interest" description="Disordered" evidence="1">
    <location>
        <begin position="30"/>
        <end position="74"/>
    </location>
</feature>
<feature type="compositionally biased region" description="Polar residues" evidence="1">
    <location>
        <begin position="65"/>
        <end position="74"/>
    </location>
</feature>
<feature type="transmembrane region" description="Helical" evidence="2">
    <location>
        <begin position="12"/>
        <end position="32"/>
    </location>
</feature>
<keyword evidence="2" id="KW-0472">Membrane</keyword>
<keyword evidence="2" id="KW-0812">Transmembrane</keyword>
<keyword evidence="4" id="KW-1185">Reference proteome</keyword>
<dbReference type="EMBL" id="SIXH01000076">
    <property type="protein sequence ID" value="TBO59557.1"/>
    <property type="molecule type" value="Genomic_DNA"/>
</dbReference>